<dbReference type="InterPro" id="IPR036767">
    <property type="entry name" value="ApaG_sf"/>
</dbReference>
<organism evidence="3">
    <name type="scientific">Solibacter usitatus (strain Ellin6076)</name>
    <dbReference type="NCBI Taxonomy" id="234267"/>
    <lineage>
        <taxon>Bacteria</taxon>
        <taxon>Pseudomonadati</taxon>
        <taxon>Acidobacteriota</taxon>
        <taxon>Terriglobia</taxon>
        <taxon>Bryobacterales</taxon>
        <taxon>Solibacteraceae</taxon>
        <taxon>Candidatus Solibacter</taxon>
    </lineage>
</organism>
<evidence type="ECO:0000313" key="3">
    <source>
        <dbReference type="EMBL" id="ABJ86474.1"/>
    </source>
</evidence>
<dbReference type="PANTHER" id="PTHR47191:SF2">
    <property type="entry name" value="OS05G0170800 PROTEIN"/>
    <property type="match status" value="1"/>
</dbReference>
<dbReference type="HAMAP" id="MF_00791">
    <property type="entry name" value="ApaG"/>
    <property type="match status" value="1"/>
</dbReference>
<dbReference type="OrthoDB" id="9795226at2"/>
<dbReference type="InParanoid" id="Q01V41"/>
<dbReference type="NCBIfam" id="NF003967">
    <property type="entry name" value="PRK05461.1"/>
    <property type="match status" value="1"/>
</dbReference>
<dbReference type="PROSITE" id="PS51087">
    <property type="entry name" value="APAG"/>
    <property type="match status" value="1"/>
</dbReference>
<dbReference type="AlphaFoldDB" id="Q01V41"/>
<dbReference type="EMBL" id="CP000473">
    <property type="protein sequence ID" value="ABJ86474.1"/>
    <property type="molecule type" value="Genomic_DNA"/>
</dbReference>
<feature type="domain" description="ApaG" evidence="2">
    <location>
        <begin position="13"/>
        <end position="135"/>
    </location>
</feature>
<dbReference type="InterPro" id="IPR050718">
    <property type="entry name" value="ApaG-like"/>
</dbReference>
<protein>
    <recommendedName>
        <fullName evidence="1">Protein ApaG</fullName>
    </recommendedName>
</protein>
<dbReference type="InterPro" id="IPR007474">
    <property type="entry name" value="ApaG_domain"/>
</dbReference>
<evidence type="ECO:0000259" key="2">
    <source>
        <dbReference type="PROSITE" id="PS51087"/>
    </source>
</evidence>
<dbReference type="eggNOG" id="COG2967">
    <property type="taxonomic scope" value="Bacteria"/>
</dbReference>
<dbReference type="STRING" id="234267.Acid_5527"/>
<dbReference type="Pfam" id="PF04379">
    <property type="entry name" value="DUF525"/>
    <property type="match status" value="1"/>
</dbReference>
<accession>Q01V41</accession>
<gene>
    <name evidence="3" type="ordered locus">Acid_5527</name>
</gene>
<dbReference type="PANTHER" id="PTHR47191">
    <property type="entry name" value="OS05G0170800 PROTEIN"/>
    <property type="match status" value="1"/>
</dbReference>
<proteinExistence type="inferred from homology"/>
<dbReference type="KEGG" id="sus:Acid_5527"/>
<dbReference type="HOGENOM" id="CLU_128074_1_0_0"/>
<evidence type="ECO:0000256" key="1">
    <source>
        <dbReference type="ARBA" id="ARBA00017693"/>
    </source>
</evidence>
<dbReference type="FunCoup" id="Q01V41">
    <property type="interactions" value="8"/>
</dbReference>
<name>Q01V41_SOLUE</name>
<dbReference type="SUPFAM" id="SSF110069">
    <property type="entry name" value="ApaG-like"/>
    <property type="match status" value="1"/>
</dbReference>
<dbReference type="Gene3D" id="2.60.40.1470">
    <property type="entry name" value="ApaG domain"/>
    <property type="match status" value="1"/>
</dbReference>
<sequence>MPDLRSEPTPTSEAVTNNIRVEVIARYAPENAQQGEFVFQYTVRITNEGTESVQLRSRYWIITDALDHVEEVRGPGVVGEQPALAPGQSFKYSSWCPLKTPTGTMRGTFQMVGANGAEFDVEIAPFALRARVTIH</sequence>
<dbReference type="InterPro" id="IPR023065">
    <property type="entry name" value="Uncharacterised_ApaG"/>
</dbReference>
<reference evidence="3" key="1">
    <citation type="submission" date="2006-10" db="EMBL/GenBank/DDBJ databases">
        <title>Complete sequence of Solibacter usitatus Ellin6076.</title>
        <authorList>
            <consortium name="US DOE Joint Genome Institute"/>
            <person name="Copeland A."/>
            <person name="Lucas S."/>
            <person name="Lapidus A."/>
            <person name="Barry K."/>
            <person name="Detter J.C."/>
            <person name="Glavina del Rio T."/>
            <person name="Hammon N."/>
            <person name="Israni S."/>
            <person name="Dalin E."/>
            <person name="Tice H."/>
            <person name="Pitluck S."/>
            <person name="Thompson L.S."/>
            <person name="Brettin T."/>
            <person name="Bruce D."/>
            <person name="Han C."/>
            <person name="Tapia R."/>
            <person name="Gilna P."/>
            <person name="Schmutz J."/>
            <person name="Larimer F."/>
            <person name="Land M."/>
            <person name="Hauser L."/>
            <person name="Kyrpides N."/>
            <person name="Mikhailova N."/>
            <person name="Janssen P.H."/>
            <person name="Kuske C.R."/>
            <person name="Richardson P."/>
        </authorList>
    </citation>
    <scope>NUCLEOTIDE SEQUENCE</scope>
    <source>
        <strain evidence="3">Ellin6076</strain>
    </source>
</reference>